<dbReference type="PANTHER" id="PTHR12469:SF2">
    <property type="entry name" value="SUCCINATE DEHYDROGENASE ASSEMBLY FACTOR 2, MITOCHONDRIAL"/>
    <property type="match status" value="1"/>
</dbReference>
<dbReference type="InterPro" id="IPR005631">
    <property type="entry name" value="SDH"/>
</dbReference>
<dbReference type="PANTHER" id="PTHR12469">
    <property type="entry name" value="PROTEIN EMI5 HOMOLOG, MITOCHONDRIAL"/>
    <property type="match status" value="1"/>
</dbReference>
<proteinExistence type="inferred from homology"/>
<dbReference type="Gene3D" id="1.10.150.250">
    <property type="entry name" value="Flavinator of succinate dehydrogenase"/>
    <property type="match status" value="1"/>
</dbReference>
<reference evidence="5 6" key="1">
    <citation type="journal article" date="2016" name="Antonie Van Leeuwenhoek">
        <title>Dongia soli sp. nov., isolated from soil from Dokdo, Korea.</title>
        <authorList>
            <person name="Kim D.U."/>
            <person name="Lee H."/>
            <person name="Kim H."/>
            <person name="Kim S.G."/>
            <person name="Ka J.O."/>
        </authorList>
    </citation>
    <scope>NUCLEOTIDE SEQUENCE [LARGE SCALE GENOMIC DNA]</scope>
    <source>
        <strain evidence="5 6">D78</strain>
    </source>
</reference>
<keyword evidence="6" id="KW-1185">Reference proteome</keyword>
<evidence type="ECO:0000256" key="2">
    <source>
        <dbReference type="ARBA" id="ARBA00019418"/>
    </source>
</evidence>
<dbReference type="SUPFAM" id="SSF109910">
    <property type="entry name" value="YgfY-like"/>
    <property type="match status" value="1"/>
</dbReference>
<dbReference type="Pfam" id="PF03937">
    <property type="entry name" value="Sdh5"/>
    <property type="match status" value="1"/>
</dbReference>
<keyword evidence="3" id="KW-0143">Chaperone</keyword>
<evidence type="ECO:0000313" key="6">
    <source>
        <dbReference type="Proteomes" id="UP001279642"/>
    </source>
</evidence>
<evidence type="ECO:0000313" key="5">
    <source>
        <dbReference type="EMBL" id="MDY0883119.1"/>
    </source>
</evidence>
<evidence type="ECO:0000256" key="1">
    <source>
        <dbReference type="ARBA" id="ARBA00008571"/>
    </source>
</evidence>
<sequence>MGAAKDAPGERPGENMGPPPVDSTTGLRKRLIFRSWHRGTREMDLIMGRFADAAVPDMSESELADYAKLLEESDPDIYDWLCARADVPPASNSTILQRLIRHHFPDRG</sequence>
<accession>A0ABU5EBF4</accession>
<comment type="caution">
    <text evidence="5">The sequence shown here is derived from an EMBL/GenBank/DDBJ whole genome shotgun (WGS) entry which is preliminary data.</text>
</comment>
<evidence type="ECO:0000256" key="3">
    <source>
        <dbReference type="ARBA" id="ARBA00023186"/>
    </source>
</evidence>
<dbReference type="InterPro" id="IPR036714">
    <property type="entry name" value="SDH_sf"/>
</dbReference>
<comment type="similarity">
    <text evidence="1">Belongs to the SdhE FAD assembly factor family.</text>
</comment>
<dbReference type="EMBL" id="JAXCLW010000002">
    <property type="protein sequence ID" value="MDY0883119.1"/>
    <property type="molecule type" value="Genomic_DNA"/>
</dbReference>
<gene>
    <name evidence="5" type="ORF">SMD27_09705</name>
</gene>
<organism evidence="5 6">
    <name type="scientific">Dongia soli</name>
    <dbReference type="NCBI Taxonomy" id="600628"/>
    <lineage>
        <taxon>Bacteria</taxon>
        <taxon>Pseudomonadati</taxon>
        <taxon>Pseudomonadota</taxon>
        <taxon>Alphaproteobacteria</taxon>
        <taxon>Rhodospirillales</taxon>
        <taxon>Dongiaceae</taxon>
        <taxon>Dongia</taxon>
    </lineage>
</organism>
<dbReference type="Proteomes" id="UP001279642">
    <property type="component" value="Unassembled WGS sequence"/>
</dbReference>
<protein>
    <recommendedName>
        <fullName evidence="2">FAD assembly factor SdhE</fullName>
    </recommendedName>
</protein>
<name>A0ABU5EBF4_9PROT</name>
<dbReference type="RefSeq" id="WP_320508167.1">
    <property type="nucleotide sequence ID" value="NZ_JAXCLW010000002.1"/>
</dbReference>
<feature type="region of interest" description="Disordered" evidence="4">
    <location>
        <begin position="1"/>
        <end position="25"/>
    </location>
</feature>
<evidence type="ECO:0000256" key="4">
    <source>
        <dbReference type="SAM" id="MobiDB-lite"/>
    </source>
</evidence>